<keyword evidence="4" id="KW-0479">Metal-binding</keyword>
<dbReference type="InterPro" id="IPR015424">
    <property type="entry name" value="PyrdxlP-dep_Trfase"/>
</dbReference>
<comment type="cofactor">
    <cofactor evidence="1">
        <name>pyridoxal 5'-phosphate</name>
        <dbReference type="ChEBI" id="CHEBI:597326"/>
    </cofactor>
</comment>
<evidence type="ECO:0000256" key="2">
    <source>
        <dbReference type="ARBA" id="ARBA00006490"/>
    </source>
</evidence>
<feature type="region of interest" description="Disordered" evidence="9">
    <location>
        <begin position="389"/>
        <end position="412"/>
    </location>
</feature>
<evidence type="ECO:0000256" key="3">
    <source>
        <dbReference type="ARBA" id="ARBA00022679"/>
    </source>
</evidence>
<protein>
    <submittedName>
        <fullName evidence="11">Cysteine desulfurase</fullName>
    </submittedName>
</protein>
<evidence type="ECO:0000313" key="11">
    <source>
        <dbReference type="EMBL" id="HGK28360.1"/>
    </source>
</evidence>
<dbReference type="InterPro" id="IPR015421">
    <property type="entry name" value="PyrdxlP-dep_Trfase_major"/>
</dbReference>
<dbReference type="Pfam" id="PF00266">
    <property type="entry name" value="Aminotran_5"/>
    <property type="match status" value="1"/>
</dbReference>
<gene>
    <name evidence="11" type="ORF">ENS41_05335</name>
</gene>
<proteinExistence type="inferred from homology"/>
<dbReference type="InterPro" id="IPR016454">
    <property type="entry name" value="Cysteine_dSase"/>
</dbReference>
<evidence type="ECO:0000256" key="7">
    <source>
        <dbReference type="ARBA" id="ARBA00023014"/>
    </source>
</evidence>
<keyword evidence="7" id="KW-0411">Iron-sulfur</keyword>
<keyword evidence="6" id="KW-0408">Iron</keyword>
<feature type="domain" description="Aminotransferase class V" evidence="10">
    <location>
        <begin position="5"/>
        <end position="365"/>
    </location>
</feature>
<dbReference type="EMBL" id="DSUT01000110">
    <property type="protein sequence ID" value="HGK28360.1"/>
    <property type="molecule type" value="Genomic_DNA"/>
</dbReference>
<evidence type="ECO:0000256" key="6">
    <source>
        <dbReference type="ARBA" id="ARBA00023004"/>
    </source>
</evidence>
<evidence type="ECO:0000259" key="10">
    <source>
        <dbReference type="Pfam" id="PF00266"/>
    </source>
</evidence>
<evidence type="ECO:0000256" key="4">
    <source>
        <dbReference type="ARBA" id="ARBA00022723"/>
    </source>
</evidence>
<keyword evidence="3" id="KW-0808">Transferase</keyword>
<dbReference type="PANTHER" id="PTHR11601">
    <property type="entry name" value="CYSTEINE DESULFURYLASE FAMILY MEMBER"/>
    <property type="match status" value="1"/>
</dbReference>
<name>A0A7C4GGR1_UNCW3</name>
<dbReference type="Gene3D" id="3.90.1150.10">
    <property type="entry name" value="Aspartate Aminotransferase, domain 1"/>
    <property type="match status" value="1"/>
</dbReference>
<dbReference type="SUPFAM" id="SSF53383">
    <property type="entry name" value="PLP-dependent transferases"/>
    <property type="match status" value="1"/>
</dbReference>
<dbReference type="Gene3D" id="3.40.640.10">
    <property type="entry name" value="Type I PLP-dependent aspartate aminotransferase-like (Major domain)"/>
    <property type="match status" value="1"/>
</dbReference>
<dbReference type="PIRSF" id="PIRSF005572">
    <property type="entry name" value="NifS"/>
    <property type="match status" value="1"/>
</dbReference>
<organism evidence="11">
    <name type="scientific">candidate division WOR-3 bacterium</name>
    <dbReference type="NCBI Taxonomy" id="2052148"/>
    <lineage>
        <taxon>Bacteria</taxon>
        <taxon>Bacteria division WOR-3</taxon>
    </lineage>
</organism>
<dbReference type="PANTHER" id="PTHR11601:SF34">
    <property type="entry name" value="CYSTEINE DESULFURASE"/>
    <property type="match status" value="1"/>
</dbReference>
<evidence type="ECO:0000256" key="9">
    <source>
        <dbReference type="SAM" id="MobiDB-lite"/>
    </source>
</evidence>
<accession>A0A7C4GGR1</accession>
<sequence length="412" mass="44026">MARAYFDYAAAAPLLPEARDAMVPFLGFEFGNPASLHRGGEVPRRAIETARELVAALINARPGEVVFESSASEANNHAVKGLALSRMDKGRHIIISAIEHASVLEPARSLERLGFEVTRLPVDREGRVGPDTLAAAIRPDTILVSVMHANYEVGVIQDIAALAQVAHEHKALFHSDGTAAVGRVPIDVVGLGVDAYSFPAQSIYGPKGAAALFVKRGVRPVSLIEGGFQENNRRAGTENVAAIAGFGAAARVAGSELETWSADLARLSRRVVAELPRRLDHVVLTGPAAGRLPGHASFCVEFVEGEAMLLSLDDEGIAAASGSSCTARTLKASHVLLALGLPHALAQSSLVLTLGWESTDAEVDYFLDKLPPIVQRLREMSPLYARHLRGEDPYATRPGETCDNEHTHEEEN</sequence>
<comment type="catalytic activity">
    <reaction evidence="8">
        <text>(sulfur carrier)-H + L-cysteine = (sulfur carrier)-SH + L-alanine</text>
        <dbReference type="Rhea" id="RHEA:43892"/>
        <dbReference type="Rhea" id="RHEA-COMP:14737"/>
        <dbReference type="Rhea" id="RHEA-COMP:14739"/>
        <dbReference type="ChEBI" id="CHEBI:29917"/>
        <dbReference type="ChEBI" id="CHEBI:35235"/>
        <dbReference type="ChEBI" id="CHEBI:57972"/>
        <dbReference type="ChEBI" id="CHEBI:64428"/>
        <dbReference type="EC" id="2.8.1.7"/>
    </reaction>
</comment>
<evidence type="ECO:0000256" key="1">
    <source>
        <dbReference type="ARBA" id="ARBA00001933"/>
    </source>
</evidence>
<comment type="caution">
    <text evidence="11">The sequence shown here is derived from an EMBL/GenBank/DDBJ whole genome shotgun (WGS) entry which is preliminary data.</text>
</comment>
<feature type="compositionally biased region" description="Basic and acidic residues" evidence="9">
    <location>
        <begin position="403"/>
        <end position="412"/>
    </location>
</feature>
<reference evidence="11" key="1">
    <citation type="journal article" date="2020" name="mSystems">
        <title>Genome- and Community-Level Interaction Insights into Carbon Utilization and Element Cycling Functions of Hydrothermarchaeota in Hydrothermal Sediment.</title>
        <authorList>
            <person name="Zhou Z."/>
            <person name="Liu Y."/>
            <person name="Xu W."/>
            <person name="Pan J."/>
            <person name="Luo Z.H."/>
            <person name="Li M."/>
        </authorList>
    </citation>
    <scope>NUCLEOTIDE SEQUENCE [LARGE SCALE GENOMIC DNA]</scope>
    <source>
        <strain evidence="11">SpSt-488</strain>
    </source>
</reference>
<keyword evidence="5" id="KW-0663">Pyridoxal phosphate</keyword>
<dbReference type="GO" id="GO:0031071">
    <property type="term" value="F:cysteine desulfurase activity"/>
    <property type="evidence" value="ECO:0007669"/>
    <property type="project" value="UniProtKB-EC"/>
</dbReference>
<dbReference type="GO" id="GO:0046872">
    <property type="term" value="F:metal ion binding"/>
    <property type="evidence" value="ECO:0007669"/>
    <property type="project" value="UniProtKB-KW"/>
</dbReference>
<comment type="similarity">
    <text evidence="2">Belongs to the class-V pyridoxal-phosphate-dependent aminotransferase family. NifS/IscS subfamily.</text>
</comment>
<dbReference type="InterPro" id="IPR015422">
    <property type="entry name" value="PyrdxlP-dep_Trfase_small"/>
</dbReference>
<evidence type="ECO:0000256" key="8">
    <source>
        <dbReference type="ARBA" id="ARBA00050776"/>
    </source>
</evidence>
<evidence type="ECO:0000256" key="5">
    <source>
        <dbReference type="ARBA" id="ARBA00022898"/>
    </source>
</evidence>
<dbReference type="AlphaFoldDB" id="A0A7C4GGR1"/>
<dbReference type="InterPro" id="IPR000192">
    <property type="entry name" value="Aminotrans_V_dom"/>
</dbReference>
<dbReference type="GO" id="GO:0051536">
    <property type="term" value="F:iron-sulfur cluster binding"/>
    <property type="evidence" value="ECO:0007669"/>
    <property type="project" value="UniProtKB-KW"/>
</dbReference>